<gene>
    <name evidence="2" type="ORF">RM553_14595</name>
</gene>
<evidence type="ECO:0000313" key="2">
    <source>
        <dbReference type="EMBL" id="MDT0644063.1"/>
    </source>
</evidence>
<dbReference type="RefSeq" id="WP_311535681.1">
    <property type="nucleotide sequence ID" value="NZ_JAVRHQ010000020.1"/>
</dbReference>
<keyword evidence="3" id="KW-1185">Reference proteome</keyword>
<sequence>MEEISPAVDLVSFFEAVVLLVLALATFLVEVFPAFEVFFVAEALGLVVFLAVSFFSEAVVFLAVVFLALAGFLSPAASWVALEDAFFFTVAFPVVLFFAPTVFFVPAADVGFFSPTPFGPFTSPEVSAPLAALAVPVLAFDVIFLSLSVVLFSFFAISIPPYN</sequence>
<feature type="transmembrane region" description="Helical" evidence="1">
    <location>
        <begin position="47"/>
        <end position="73"/>
    </location>
</feature>
<evidence type="ECO:0000313" key="3">
    <source>
        <dbReference type="Proteomes" id="UP001262889"/>
    </source>
</evidence>
<feature type="transmembrane region" description="Helical" evidence="1">
    <location>
        <begin position="128"/>
        <end position="157"/>
    </location>
</feature>
<name>A0ABU3CCJ6_9FLAO</name>
<keyword evidence="1" id="KW-1133">Transmembrane helix</keyword>
<dbReference type="EMBL" id="JAVRHQ010000020">
    <property type="protein sequence ID" value="MDT0644063.1"/>
    <property type="molecule type" value="Genomic_DNA"/>
</dbReference>
<evidence type="ECO:0008006" key="4">
    <source>
        <dbReference type="Google" id="ProtNLM"/>
    </source>
</evidence>
<feature type="transmembrane region" description="Helical" evidence="1">
    <location>
        <begin position="85"/>
        <end position="108"/>
    </location>
</feature>
<keyword evidence="1" id="KW-0472">Membrane</keyword>
<organism evidence="2 3">
    <name type="scientific">Autumnicola tepida</name>
    <dbReference type="NCBI Taxonomy" id="3075595"/>
    <lineage>
        <taxon>Bacteria</taxon>
        <taxon>Pseudomonadati</taxon>
        <taxon>Bacteroidota</taxon>
        <taxon>Flavobacteriia</taxon>
        <taxon>Flavobacteriales</taxon>
        <taxon>Flavobacteriaceae</taxon>
        <taxon>Autumnicola</taxon>
    </lineage>
</organism>
<keyword evidence="1" id="KW-0812">Transmembrane</keyword>
<protein>
    <recommendedName>
        <fullName evidence="4">NADH dehydrogenase subunit 6</fullName>
    </recommendedName>
</protein>
<accession>A0ABU3CCJ6</accession>
<comment type="caution">
    <text evidence="2">The sequence shown here is derived from an EMBL/GenBank/DDBJ whole genome shotgun (WGS) entry which is preliminary data.</text>
</comment>
<dbReference type="Proteomes" id="UP001262889">
    <property type="component" value="Unassembled WGS sequence"/>
</dbReference>
<reference evidence="2 3" key="1">
    <citation type="submission" date="2023-09" db="EMBL/GenBank/DDBJ databases">
        <authorList>
            <person name="Rey-Velasco X."/>
        </authorList>
    </citation>
    <scope>NUCLEOTIDE SEQUENCE [LARGE SCALE GENOMIC DNA]</scope>
    <source>
        <strain evidence="2 3">F363</strain>
    </source>
</reference>
<feature type="transmembrane region" description="Helical" evidence="1">
    <location>
        <begin position="12"/>
        <end position="35"/>
    </location>
</feature>
<proteinExistence type="predicted"/>
<evidence type="ECO:0000256" key="1">
    <source>
        <dbReference type="SAM" id="Phobius"/>
    </source>
</evidence>